<feature type="compositionally biased region" description="Polar residues" evidence="3">
    <location>
        <begin position="126"/>
        <end position="138"/>
    </location>
</feature>
<evidence type="ECO:0000256" key="3">
    <source>
        <dbReference type="SAM" id="MobiDB-lite"/>
    </source>
</evidence>
<evidence type="ECO:0000313" key="5">
    <source>
        <dbReference type="Proteomes" id="UP000553632"/>
    </source>
</evidence>
<proteinExistence type="predicted"/>
<gene>
    <name evidence="4" type="ORF">FOZ63_031210</name>
</gene>
<dbReference type="PANTHER" id="PTHR44858:SF1">
    <property type="entry name" value="UDP-N-ACETYLGLUCOSAMINE--PEPTIDE N-ACETYLGLUCOSAMINYLTRANSFERASE SPINDLY-RELATED"/>
    <property type="match status" value="1"/>
</dbReference>
<keyword evidence="1" id="KW-0677">Repeat</keyword>
<feature type="region of interest" description="Disordered" evidence="3">
    <location>
        <begin position="184"/>
        <end position="207"/>
    </location>
</feature>
<dbReference type="InterPro" id="IPR011990">
    <property type="entry name" value="TPR-like_helical_dom_sf"/>
</dbReference>
<sequence>AFYSLRGKAFAHDGMFQRALFDYSMTIRLEPTASKHYGCRAECFKKLGRVADCLKDYTEAVRHEKGGGRYIFERAMVHFEVGDHSAAAQDITTALSKECANPFRAYLCRGICHRHNKGTGSRHGNYESTGSTGATDNQPCKGAAGVNHNCGRPAKAWGGRCAQKHTSAKRDVLGASQEHGFHCPDSEVALKTPDGRVTQDGCPEKSKRALSGHQQDLHNLNASLASSARGVQVDGVTCPCSIGELCMKDIGQSVDDLNKAIELNSADTDAHDHLGLSLLLSRDYKGALGAFTKAVAGCTTPAEDDRKA</sequence>
<feature type="non-terminal residue" evidence="4">
    <location>
        <position position="308"/>
    </location>
</feature>
<organism evidence="4 5">
    <name type="scientific">Perkinsus olseni</name>
    <name type="common">Perkinsus atlanticus</name>
    <dbReference type="NCBI Taxonomy" id="32597"/>
    <lineage>
        <taxon>Eukaryota</taxon>
        <taxon>Sar</taxon>
        <taxon>Alveolata</taxon>
        <taxon>Perkinsozoa</taxon>
        <taxon>Perkinsea</taxon>
        <taxon>Perkinsida</taxon>
        <taxon>Perkinsidae</taxon>
        <taxon>Perkinsus</taxon>
    </lineage>
</organism>
<accession>A0A7J6T4W1</accession>
<evidence type="ECO:0000256" key="2">
    <source>
        <dbReference type="ARBA" id="ARBA00022803"/>
    </source>
</evidence>
<evidence type="ECO:0000256" key="1">
    <source>
        <dbReference type="ARBA" id="ARBA00022737"/>
    </source>
</evidence>
<keyword evidence="5" id="KW-1185">Reference proteome</keyword>
<name>A0A7J6T4W1_PEROL</name>
<dbReference type="InterPro" id="IPR019734">
    <property type="entry name" value="TPR_rpt"/>
</dbReference>
<evidence type="ECO:0000313" key="4">
    <source>
        <dbReference type="EMBL" id="KAF4740269.1"/>
    </source>
</evidence>
<feature type="non-terminal residue" evidence="4">
    <location>
        <position position="1"/>
    </location>
</feature>
<dbReference type="InterPro" id="IPR050498">
    <property type="entry name" value="Ycf3"/>
</dbReference>
<protein>
    <submittedName>
        <fullName evidence="4">Uncharacterized protein</fullName>
    </submittedName>
</protein>
<dbReference type="SUPFAM" id="SSF48452">
    <property type="entry name" value="TPR-like"/>
    <property type="match status" value="2"/>
</dbReference>
<dbReference type="Proteomes" id="UP000553632">
    <property type="component" value="Unassembled WGS sequence"/>
</dbReference>
<dbReference type="EMBL" id="JABANO010013378">
    <property type="protein sequence ID" value="KAF4740269.1"/>
    <property type="molecule type" value="Genomic_DNA"/>
</dbReference>
<dbReference type="PANTHER" id="PTHR44858">
    <property type="entry name" value="TETRATRICOPEPTIDE REPEAT PROTEIN 6"/>
    <property type="match status" value="1"/>
</dbReference>
<dbReference type="SMART" id="SM00028">
    <property type="entry name" value="TPR"/>
    <property type="match status" value="4"/>
</dbReference>
<dbReference type="AlphaFoldDB" id="A0A7J6T4W1"/>
<comment type="caution">
    <text evidence="4">The sequence shown here is derived from an EMBL/GenBank/DDBJ whole genome shotgun (WGS) entry which is preliminary data.</text>
</comment>
<feature type="region of interest" description="Disordered" evidence="3">
    <location>
        <begin position="119"/>
        <end position="138"/>
    </location>
</feature>
<reference evidence="4 5" key="1">
    <citation type="submission" date="2020-04" db="EMBL/GenBank/DDBJ databases">
        <title>Perkinsus olseni comparative genomics.</title>
        <authorList>
            <person name="Bogema D.R."/>
        </authorList>
    </citation>
    <scope>NUCLEOTIDE SEQUENCE [LARGE SCALE GENOMIC DNA]</scope>
    <source>
        <strain evidence="4 5">ATCC PRA-207</strain>
    </source>
</reference>
<dbReference type="Gene3D" id="1.25.40.10">
    <property type="entry name" value="Tetratricopeptide repeat domain"/>
    <property type="match status" value="2"/>
</dbReference>
<keyword evidence="2" id="KW-0802">TPR repeat</keyword>